<sequence length="211" mass="24126">MKYIYLILFCCFLSKQNYGQALEKNNLVLEFGMGYPPLSYFTSGSAFNNFGINKVINVGTFILEAEYFVSDKIGFEISTMYSFYQNVESLQFTQFDPVSGTSKSIDYDKIINKNRFKFLLGPNFHLYRTANLDTYLGLGFGINKSFQTIKYTETLPSAPDNAFDFFNLDTSPIAMRVSYGLRYFFSEYWAFKAEFGLGGPIINLSISTKLN</sequence>
<gene>
    <name evidence="1" type="ORF">DNU06_11230</name>
</gene>
<dbReference type="RefSeq" id="WP_111063431.1">
    <property type="nucleotide sequence ID" value="NZ_JBHUCU010000007.1"/>
</dbReference>
<reference evidence="1 2" key="1">
    <citation type="submission" date="2018-06" db="EMBL/GenBank/DDBJ databases">
        <title>The draft genome sequence of Crocinitomix sp. SM1701.</title>
        <authorList>
            <person name="Zhang X."/>
        </authorList>
    </citation>
    <scope>NUCLEOTIDE SEQUENCE [LARGE SCALE GENOMIC DNA]</scope>
    <source>
        <strain evidence="1 2">SM1701</strain>
    </source>
</reference>
<accession>A0A2W1NMF0</accession>
<dbReference type="EMBL" id="QKSB01000006">
    <property type="protein sequence ID" value="PZE16822.1"/>
    <property type="molecule type" value="Genomic_DNA"/>
</dbReference>
<dbReference type="Proteomes" id="UP000249248">
    <property type="component" value="Unassembled WGS sequence"/>
</dbReference>
<evidence type="ECO:0008006" key="3">
    <source>
        <dbReference type="Google" id="ProtNLM"/>
    </source>
</evidence>
<evidence type="ECO:0000313" key="1">
    <source>
        <dbReference type="EMBL" id="PZE16822.1"/>
    </source>
</evidence>
<dbReference type="OrthoDB" id="658990at2"/>
<dbReference type="SUPFAM" id="SSF56925">
    <property type="entry name" value="OMPA-like"/>
    <property type="match status" value="1"/>
</dbReference>
<name>A0A2W1NMF0_9FLAO</name>
<organism evidence="1 2">
    <name type="scientific">Putridiphycobacter roseus</name>
    <dbReference type="NCBI Taxonomy" id="2219161"/>
    <lineage>
        <taxon>Bacteria</taxon>
        <taxon>Pseudomonadati</taxon>
        <taxon>Bacteroidota</taxon>
        <taxon>Flavobacteriia</taxon>
        <taxon>Flavobacteriales</taxon>
        <taxon>Crocinitomicaceae</taxon>
        <taxon>Putridiphycobacter</taxon>
    </lineage>
</organism>
<comment type="caution">
    <text evidence="1">The sequence shown here is derived from an EMBL/GenBank/DDBJ whole genome shotgun (WGS) entry which is preliminary data.</text>
</comment>
<protein>
    <recommendedName>
        <fullName evidence="3">Outer membrane protein beta-barrel domain-containing protein</fullName>
    </recommendedName>
</protein>
<proteinExistence type="predicted"/>
<dbReference type="AlphaFoldDB" id="A0A2W1NMF0"/>
<dbReference type="InterPro" id="IPR011250">
    <property type="entry name" value="OMP/PagP_B-barrel"/>
</dbReference>
<evidence type="ECO:0000313" key="2">
    <source>
        <dbReference type="Proteomes" id="UP000249248"/>
    </source>
</evidence>
<keyword evidence="2" id="KW-1185">Reference proteome</keyword>
<dbReference type="Gene3D" id="2.40.160.20">
    <property type="match status" value="1"/>
</dbReference>